<sequence length="97" mass="10815">MGDLREMDCPVVKRLLKDDSAKCLLLDCRSFLAFNAGHIRGAVNARCNTIVRRRAKGSVLSLDQILAGDEEVRERLRSGMYSAVVLYDERTPDSETG</sequence>
<comment type="caution">
    <text evidence="1">The sequence shown here is derived from an EMBL/GenBank/DDBJ whole genome shotgun (WGS) entry which is preliminary data.</text>
</comment>
<proteinExistence type="predicted"/>
<protein>
    <submittedName>
        <fullName evidence="1">Uncharacterized protein</fullName>
    </submittedName>
</protein>
<evidence type="ECO:0000313" key="2">
    <source>
        <dbReference type="Proteomes" id="UP001057452"/>
    </source>
</evidence>
<keyword evidence="2" id="KW-1185">Reference proteome</keyword>
<organism evidence="1 2">
    <name type="scientific">Chaenocephalus aceratus</name>
    <name type="common">Blackfin icefish</name>
    <name type="synonym">Chaenichthys aceratus</name>
    <dbReference type="NCBI Taxonomy" id="36190"/>
    <lineage>
        <taxon>Eukaryota</taxon>
        <taxon>Metazoa</taxon>
        <taxon>Chordata</taxon>
        <taxon>Craniata</taxon>
        <taxon>Vertebrata</taxon>
        <taxon>Euteleostomi</taxon>
        <taxon>Actinopterygii</taxon>
        <taxon>Neopterygii</taxon>
        <taxon>Teleostei</taxon>
        <taxon>Neoteleostei</taxon>
        <taxon>Acanthomorphata</taxon>
        <taxon>Eupercaria</taxon>
        <taxon>Perciformes</taxon>
        <taxon>Notothenioidei</taxon>
        <taxon>Channichthyidae</taxon>
        <taxon>Chaenocephalus</taxon>
    </lineage>
</organism>
<reference evidence="1" key="1">
    <citation type="submission" date="2022-05" db="EMBL/GenBank/DDBJ databases">
        <title>Chromosome-level genome of Chaenocephalus aceratus.</title>
        <authorList>
            <person name="Park H."/>
        </authorList>
    </citation>
    <scope>NUCLEOTIDE SEQUENCE</scope>
    <source>
        <strain evidence="1">KU_202001</strain>
    </source>
</reference>
<gene>
    <name evidence="1" type="ORF">KUCAC02_009400</name>
</gene>
<dbReference type="EMBL" id="CM043796">
    <property type="protein sequence ID" value="KAI4817118.1"/>
    <property type="molecule type" value="Genomic_DNA"/>
</dbReference>
<accession>A0ACB9WUC0</accession>
<dbReference type="Proteomes" id="UP001057452">
    <property type="component" value="Chromosome 12"/>
</dbReference>
<name>A0ACB9WUC0_CHAAC</name>
<evidence type="ECO:0000313" key="1">
    <source>
        <dbReference type="EMBL" id="KAI4817118.1"/>
    </source>
</evidence>